<keyword evidence="2" id="KW-1185">Reference proteome</keyword>
<protein>
    <submittedName>
        <fullName evidence="1">Uncharacterized protein</fullName>
    </submittedName>
</protein>
<comment type="caution">
    <text evidence="1">The sequence shown here is derived from an EMBL/GenBank/DDBJ whole genome shotgun (WGS) entry which is preliminary data.</text>
</comment>
<accession>A0A9P7S1H8</accession>
<evidence type="ECO:0000313" key="2">
    <source>
        <dbReference type="Proteomes" id="UP001049176"/>
    </source>
</evidence>
<reference evidence="1" key="1">
    <citation type="journal article" date="2021" name="Genome Biol. Evol.">
        <title>The assembled and annotated genome of the fairy-ring fungus Marasmius oreades.</title>
        <authorList>
            <person name="Hiltunen M."/>
            <person name="Ament-Velasquez S.L."/>
            <person name="Johannesson H."/>
        </authorList>
    </citation>
    <scope>NUCLEOTIDE SEQUENCE</scope>
    <source>
        <strain evidence="1">03SP1</strain>
    </source>
</reference>
<dbReference type="RefSeq" id="XP_043009852.1">
    <property type="nucleotide sequence ID" value="XM_043151772.1"/>
</dbReference>
<proteinExistence type="predicted"/>
<dbReference type="GeneID" id="66076139"/>
<name>A0A9P7S1H8_9AGAR</name>
<gene>
    <name evidence="1" type="ORF">E1B28_007063</name>
</gene>
<sequence>MVLHVRSGERYRWRSSFLGYNSFPEFPERLGWKLDVLIEVDNEEWRWVNVYQTQCYPTIEQIVNRVNEIQTAHHARVTRDGSRLKRWYIMTDGKREWLRELGVAFHASSSEKWDGISTSRDLDLSPEQKQTLDTYTGSRSAVFVGNEMSVFFFVSLLTGSAYFVRFPLVLKYDFVHCHATKFNRATLDAMNVFVGGSCTSISMHIRLLLLMQTVAMDFCYIHPYTSPLKDPYQP</sequence>
<dbReference type="Gene3D" id="3.40.50.11350">
    <property type="match status" value="1"/>
</dbReference>
<dbReference type="OrthoDB" id="2559662at2759"/>
<dbReference type="AlphaFoldDB" id="A0A9P7S1H8"/>
<evidence type="ECO:0000313" key="1">
    <source>
        <dbReference type="EMBL" id="KAG7093382.1"/>
    </source>
</evidence>
<dbReference type="Proteomes" id="UP001049176">
    <property type="component" value="Chromosome 4"/>
</dbReference>
<organism evidence="1 2">
    <name type="scientific">Marasmius oreades</name>
    <name type="common">fairy-ring Marasmius</name>
    <dbReference type="NCBI Taxonomy" id="181124"/>
    <lineage>
        <taxon>Eukaryota</taxon>
        <taxon>Fungi</taxon>
        <taxon>Dikarya</taxon>
        <taxon>Basidiomycota</taxon>
        <taxon>Agaricomycotina</taxon>
        <taxon>Agaricomycetes</taxon>
        <taxon>Agaricomycetidae</taxon>
        <taxon>Agaricales</taxon>
        <taxon>Marasmiineae</taxon>
        <taxon>Marasmiaceae</taxon>
        <taxon>Marasmius</taxon>
    </lineage>
</organism>
<dbReference type="EMBL" id="CM032184">
    <property type="protein sequence ID" value="KAG7093382.1"/>
    <property type="molecule type" value="Genomic_DNA"/>
</dbReference>
<dbReference type="KEGG" id="more:E1B28_007063"/>